<evidence type="ECO:0000256" key="1">
    <source>
        <dbReference type="ARBA" id="ARBA00022679"/>
    </source>
</evidence>
<dbReference type="GO" id="GO:0016740">
    <property type="term" value="F:transferase activity"/>
    <property type="evidence" value="ECO:0007669"/>
    <property type="project" value="UniProtKB-KW"/>
</dbReference>
<dbReference type="STRING" id="2903.R1C2K7"/>
<name>A0A0D3IZU8_EMIH1</name>
<reference evidence="4" key="1">
    <citation type="journal article" date="2013" name="Nature">
        <title>Pan genome of the phytoplankton Emiliania underpins its global distribution.</title>
        <authorList>
            <person name="Read B.A."/>
            <person name="Kegel J."/>
            <person name="Klute M.J."/>
            <person name="Kuo A."/>
            <person name="Lefebvre S.C."/>
            <person name="Maumus F."/>
            <person name="Mayer C."/>
            <person name="Miller J."/>
            <person name="Monier A."/>
            <person name="Salamov A."/>
            <person name="Young J."/>
            <person name="Aguilar M."/>
            <person name="Claverie J.M."/>
            <person name="Frickenhaus S."/>
            <person name="Gonzalez K."/>
            <person name="Herman E.K."/>
            <person name="Lin Y.C."/>
            <person name="Napier J."/>
            <person name="Ogata H."/>
            <person name="Sarno A.F."/>
            <person name="Shmutz J."/>
            <person name="Schroeder D."/>
            <person name="de Vargas C."/>
            <person name="Verret F."/>
            <person name="von Dassow P."/>
            <person name="Valentin K."/>
            <person name="Van de Peer Y."/>
            <person name="Wheeler G."/>
            <person name="Dacks J.B."/>
            <person name="Delwiche C.F."/>
            <person name="Dyhrman S.T."/>
            <person name="Glockner G."/>
            <person name="John U."/>
            <person name="Richards T."/>
            <person name="Worden A.Z."/>
            <person name="Zhang X."/>
            <person name="Grigoriev I.V."/>
            <person name="Allen A.E."/>
            <person name="Bidle K."/>
            <person name="Borodovsky M."/>
            <person name="Bowler C."/>
            <person name="Brownlee C."/>
            <person name="Cock J.M."/>
            <person name="Elias M."/>
            <person name="Gladyshev V.N."/>
            <person name="Groth M."/>
            <person name="Guda C."/>
            <person name="Hadaegh A."/>
            <person name="Iglesias-Rodriguez M.D."/>
            <person name="Jenkins J."/>
            <person name="Jones B.M."/>
            <person name="Lawson T."/>
            <person name="Leese F."/>
            <person name="Lindquist E."/>
            <person name="Lobanov A."/>
            <person name="Lomsadze A."/>
            <person name="Malik S.B."/>
            <person name="Marsh M.E."/>
            <person name="Mackinder L."/>
            <person name="Mock T."/>
            <person name="Mueller-Roeber B."/>
            <person name="Pagarete A."/>
            <person name="Parker M."/>
            <person name="Probert I."/>
            <person name="Quesneville H."/>
            <person name="Raines C."/>
            <person name="Rensing S.A."/>
            <person name="Riano-Pachon D.M."/>
            <person name="Richier S."/>
            <person name="Rokitta S."/>
            <person name="Shiraiwa Y."/>
            <person name="Soanes D.M."/>
            <person name="van der Giezen M."/>
            <person name="Wahlund T.M."/>
            <person name="Williams B."/>
            <person name="Wilson W."/>
            <person name="Wolfe G."/>
            <person name="Wurch L.L."/>
        </authorList>
    </citation>
    <scope>NUCLEOTIDE SEQUENCE</scope>
</reference>
<evidence type="ECO:0000313" key="3">
    <source>
        <dbReference type="EnsemblProtists" id="EOD16783"/>
    </source>
</evidence>
<dbReference type="HOGENOM" id="CLU_127212_0_0_1"/>
<dbReference type="KEGG" id="ehx:EMIHUDRAFT_58696"/>
<dbReference type="InterPro" id="IPR029063">
    <property type="entry name" value="SAM-dependent_MTases_sf"/>
</dbReference>
<dbReference type="PaxDb" id="2903-EOD16783"/>
<dbReference type="eggNOG" id="ENOG502SS6C">
    <property type="taxonomic scope" value="Eukaryota"/>
</dbReference>
<dbReference type="GeneID" id="17262943"/>
<dbReference type="AlphaFoldDB" id="A0A0D3IZU8"/>
<dbReference type="InterPro" id="IPR013217">
    <property type="entry name" value="Methyltransf_12"/>
</dbReference>
<sequence length="139" mass="15225">SLPFGRLVRVLEVGAGTGGTAKSVLPSLRHACSCYTFTDVSESFLRRARAMFAAAFPFVEFELLNIDADPRLQGFSPSQYDLLIGTNVLHATPYMHNTLRNCQKLLLPGGVLLINDAQLAGGFVQITFGLTDGWWLFSE</sequence>
<dbReference type="Gene3D" id="3.40.50.150">
    <property type="entry name" value="Vaccinia Virus protein VP39"/>
    <property type="match status" value="1"/>
</dbReference>
<dbReference type="PANTHER" id="PTHR45681:SF6">
    <property type="entry name" value="POLYKETIDE SYNTHASE 37"/>
    <property type="match status" value="1"/>
</dbReference>
<dbReference type="InterPro" id="IPR050444">
    <property type="entry name" value="Polyketide_Synthase"/>
</dbReference>
<dbReference type="Proteomes" id="UP000013827">
    <property type="component" value="Unassembled WGS sequence"/>
</dbReference>
<dbReference type="EnsemblProtists" id="EOD16783">
    <property type="protein sequence ID" value="EOD16783"/>
    <property type="gene ID" value="EMIHUDRAFT_58696"/>
</dbReference>
<keyword evidence="4" id="KW-1185">Reference proteome</keyword>
<proteinExistence type="predicted"/>
<evidence type="ECO:0000313" key="4">
    <source>
        <dbReference type="Proteomes" id="UP000013827"/>
    </source>
</evidence>
<organism evidence="3 4">
    <name type="scientific">Emiliania huxleyi (strain CCMP1516)</name>
    <dbReference type="NCBI Taxonomy" id="280463"/>
    <lineage>
        <taxon>Eukaryota</taxon>
        <taxon>Haptista</taxon>
        <taxon>Haptophyta</taxon>
        <taxon>Prymnesiophyceae</taxon>
        <taxon>Isochrysidales</taxon>
        <taxon>Noelaerhabdaceae</taxon>
        <taxon>Emiliania</taxon>
    </lineage>
</organism>
<dbReference type="RefSeq" id="XP_005769212.1">
    <property type="nucleotide sequence ID" value="XM_005769155.1"/>
</dbReference>
<keyword evidence="1" id="KW-0808">Transferase</keyword>
<accession>A0A0D3IZU8</accession>
<dbReference type="SUPFAM" id="SSF53335">
    <property type="entry name" value="S-adenosyl-L-methionine-dependent methyltransferases"/>
    <property type="match status" value="1"/>
</dbReference>
<feature type="domain" description="Methyltransferase type 12" evidence="2">
    <location>
        <begin position="11"/>
        <end position="112"/>
    </location>
</feature>
<dbReference type="CDD" id="cd02440">
    <property type="entry name" value="AdoMet_MTases"/>
    <property type="match status" value="1"/>
</dbReference>
<protein>
    <recommendedName>
        <fullName evidence="2">Methyltransferase type 12 domain-containing protein</fullName>
    </recommendedName>
</protein>
<reference evidence="3" key="2">
    <citation type="submission" date="2024-10" db="UniProtKB">
        <authorList>
            <consortium name="EnsemblProtists"/>
        </authorList>
    </citation>
    <scope>IDENTIFICATION</scope>
</reference>
<dbReference type="Pfam" id="PF08242">
    <property type="entry name" value="Methyltransf_12"/>
    <property type="match status" value="1"/>
</dbReference>
<dbReference type="PANTHER" id="PTHR45681">
    <property type="entry name" value="POLYKETIDE SYNTHASE 44-RELATED"/>
    <property type="match status" value="1"/>
</dbReference>
<evidence type="ECO:0000259" key="2">
    <source>
        <dbReference type="Pfam" id="PF08242"/>
    </source>
</evidence>